<organism evidence="1 2">
    <name type="scientific">Pedobacter yulinensis</name>
    <dbReference type="NCBI Taxonomy" id="2126353"/>
    <lineage>
        <taxon>Bacteria</taxon>
        <taxon>Pseudomonadati</taxon>
        <taxon>Bacteroidota</taxon>
        <taxon>Sphingobacteriia</taxon>
        <taxon>Sphingobacteriales</taxon>
        <taxon>Sphingobacteriaceae</taxon>
        <taxon>Pedobacter</taxon>
    </lineage>
</organism>
<evidence type="ECO:0000313" key="2">
    <source>
        <dbReference type="Proteomes" id="UP000240912"/>
    </source>
</evidence>
<evidence type="ECO:0000313" key="1">
    <source>
        <dbReference type="EMBL" id="PST82852.1"/>
    </source>
</evidence>
<name>A0A2T3HK84_9SPHI</name>
<sequence length="262" mass="29251">MFLFSLCAGYAQKKATAQPTLTLAGLFNSNISYYGQVTTEKYPYLLLNANYKLSSGLYFSAGGYKLLQGDSGISETDLGLGYDHNFTEKLTAGIAYRHSFFKKDSPLLQAANTDNVSLSVENDWAVFKTSIMADYAFGRQQDFFLSLSNSREFIFGQLFDSKDQVSLEPAIELVGGTYRFFDTYVEKINNGKGKGAGNGKTRIVEVPDSGFSPLSYNLRLPLNYYRGNYLAEASYQVSVLGKKPEEIKPVQSFFGLAFYYQF</sequence>
<dbReference type="EMBL" id="PYLS01000005">
    <property type="protein sequence ID" value="PST82852.1"/>
    <property type="molecule type" value="Genomic_DNA"/>
</dbReference>
<comment type="caution">
    <text evidence="1">The sequence shown here is derived from an EMBL/GenBank/DDBJ whole genome shotgun (WGS) entry which is preliminary data.</text>
</comment>
<proteinExistence type="predicted"/>
<reference evidence="1 2" key="1">
    <citation type="submission" date="2018-03" db="EMBL/GenBank/DDBJ databases">
        <authorList>
            <person name="Keele B.F."/>
        </authorList>
    </citation>
    <scope>NUCLEOTIDE SEQUENCE [LARGE SCALE GENOMIC DNA]</scope>
    <source>
        <strain evidence="1 2">YL28-9</strain>
    </source>
</reference>
<accession>A0A2T3HK84</accession>
<dbReference type="Proteomes" id="UP000240912">
    <property type="component" value="Unassembled WGS sequence"/>
</dbReference>
<dbReference type="AlphaFoldDB" id="A0A2T3HK84"/>
<gene>
    <name evidence="1" type="ORF">C7T94_09445</name>
</gene>
<evidence type="ECO:0008006" key="3">
    <source>
        <dbReference type="Google" id="ProtNLM"/>
    </source>
</evidence>
<protein>
    <recommendedName>
        <fullName evidence="3">MipA/OmpV family protein</fullName>
    </recommendedName>
</protein>
<keyword evidence="2" id="KW-1185">Reference proteome</keyword>